<feature type="compositionally biased region" description="Low complexity" evidence="6">
    <location>
        <begin position="515"/>
        <end position="527"/>
    </location>
</feature>
<dbReference type="Proteomes" id="UP000719412">
    <property type="component" value="Unassembled WGS sequence"/>
</dbReference>
<evidence type="ECO:0000256" key="4">
    <source>
        <dbReference type="ARBA" id="ARBA00023038"/>
    </source>
</evidence>
<comment type="caution">
    <text evidence="8">The sequence shown here is derived from an EMBL/GenBank/DDBJ whole genome shotgun (WGS) entry which is preliminary data.</text>
</comment>
<keyword evidence="9" id="KW-1185">Reference proteome</keyword>
<dbReference type="PANTHER" id="PTHR45787:SF12">
    <property type="entry name" value="BEADEX, ISOFORM D"/>
    <property type="match status" value="1"/>
</dbReference>
<dbReference type="PROSITE" id="PS50023">
    <property type="entry name" value="LIM_DOMAIN_2"/>
    <property type="match status" value="2"/>
</dbReference>
<dbReference type="GO" id="GO:0003713">
    <property type="term" value="F:transcription coactivator activity"/>
    <property type="evidence" value="ECO:0007669"/>
    <property type="project" value="TreeGrafter"/>
</dbReference>
<dbReference type="PANTHER" id="PTHR45787">
    <property type="entry name" value="LD11652P"/>
    <property type="match status" value="1"/>
</dbReference>
<dbReference type="InterPro" id="IPR001781">
    <property type="entry name" value="Znf_LIM"/>
</dbReference>
<dbReference type="Gene3D" id="2.10.110.10">
    <property type="entry name" value="Cysteine Rich Protein"/>
    <property type="match status" value="2"/>
</dbReference>
<evidence type="ECO:0000259" key="7">
    <source>
        <dbReference type="PROSITE" id="PS50023"/>
    </source>
</evidence>
<dbReference type="GO" id="GO:0045944">
    <property type="term" value="P:positive regulation of transcription by RNA polymerase II"/>
    <property type="evidence" value="ECO:0007669"/>
    <property type="project" value="TreeGrafter"/>
</dbReference>
<feature type="domain" description="LIM zinc-binding" evidence="7">
    <location>
        <begin position="163"/>
        <end position="225"/>
    </location>
</feature>
<feature type="domain" description="LIM zinc-binding" evidence="7">
    <location>
        <begin position="227"/>
        <end position="292"/>
    </location>
</feature>
<keyword evidence="1 5" id="KW-0479">Metal-binding</keyword>
<protein>
    <recommendedName>
        <fullName evidence="7">LIM zinc-binding domain-containing protein</fullName>
    </recommendedName>
</protein>
<dbReference type="AlphaFoldDB" id="A0A8J6H835"/>
<proteinExistence type="predicted"/>
<evidence type="ECO:0000256" key="1">
    <source>
        <dbReference type="ARBA" id="ARBA00022723"/>
    </source>
</evidence>
<evidence type="ECO:0000256" key="6">
    <source>
        <dbReference type="SAM" id="MobiDB-lite"/>
    </source>
</evidence>
<keyword evidence="4 5" id="KW-0440">LIM domain</keyword>
<evidence type="ECO:0000256" key="3">
    <source>
        <dbReference type="ARBA" id="ARBA00022833"/>
    </source>
</evidence>
<dbReference type="InterPro" id="IPR050945">
    <property type="entry name" value="LMO_RBTN_TF"/>
</dbReference>
<feature type="region of interest" description="Disordered" evidence="6">
    <location>
        <begin position="502"/>
        <end position="527"/>
    </location>
</feature>
<name>A0A8J6H835_TENMO</name>
<feature type="region of interest" description="Disordered" evidence="6">
    <location>
        <begin position="327"/>
        <end position="348"/>
    </location>
</feature>
<dbReference type="EMBL" id="JABDTM020028047">
    <property type="protein sequence ID" value="KAH0809576.1"/>
    <property type="molecule type" value="Genomic_DNA"/>
</dbReference>
<gene>
    <name evidence="8" type="ORF">GEV33_013217</name>
</gene>
<reference evidence="8" key="2">
    <citation type="submission" date="2021-08" db="EMBL/GenBank/DDBJ databases">
        <authorList>
            <person name="Eriksson T."/>
        </authorList>
    </citation>
    <scope>NUCLEOTIDE SEQUENCE</scope>
    <source>
        <strain evidence="8">Stoneville</strain>
        <tissue evidence="8">Whole head</tissue>
    </source>
</reference>
<evidence type="ECO:0000313" key="8">
    <source>
        <dbReference type="EMBL" id="KAH0809576.1"/>
    </source>
</evidence>
<keyword evidence="2" id="KW-0677">Repeat</keyword>
<dbReference type="SUPFAM" id="SSF57716">
    <property type="entry name" value="Glucocorticoid receptor-like (DNA-binding domain)"/>
    <property type="match status" value="3"/>
</dbReference>
<feature type="compositionally biased region" description="Polar residues" evidence="6">
    <location>
        <begin position="334"/>
        <end position="348"/>
    </location>
</feature>
<evidence type="ECO:0000256" key="5">
    <source>
        <dbReference type="PROSITE-ProRule" id="PRU00125"/>
    </source>
</evidence>
<dbReference type="SMART" id="SM00132">
    <property type="entry name" value="LIM"/>
    <property type="match status" value="2"/>
</dbReference>
<dbReference type="Pfam" id="PF00412">
    <property type="entry name" value="LIM"/>
    <property type="match status" value="2"/>
</dbReference>
<keyword evidence="3 5" id="KW-0862">Zinc</keyword>
<dbReference type="CDD" id="cd09388">
    <property type="entry name" value="LIM1_LMO1_LMO3"/>
    <property type="match status" value="1"/>
</dbReference>
<evidence type="ECO:0000256" key="2">
    <source>
        <dbReference type="ARBA" id="ARBA00022737"/>
    </source>
</evidence>
<accession>A0A8J6H835</accession>
<reference evidence="8" key="1">
    <citation type="journal article" date="2020" name="J Insects Food Feed">
        <title>The yellow mealworm (Tenebrio molitor) genome: a resource for the emerging insects as food and feed industry.</title>
        <authorList>
            <person name="Eriksson T."/>
            <person name="Andere A."/>
            <person name="Kelstrup H."/>
            <person name="Emery V."/>
            <person name="Picard C."/>
        </authorList>
    </citation>
    <scope>NUCLEOTIDE SEQUENCE</scope>
    <source>
        <strain evidence="8">Stoneville</strain>
        <tissue evidence="8">Whole head</tissue>
    </source>
</reference>
<dbReference type="GO" id="GO:0005634">
    <property type="term" value="C:nucleus"/>
    <property type="evidence" value="ECO:0007669"/>
    <property type="project" value="TreeGrafter"/>
</dbReference>
<organism evidence="8 9">
    <name type="scientific">Tenebrio molitor</name>
    <name type="common">Yellow mealworm beetle</name>
    <dbReference type="NCBI Taxonomy" id="7067"/>
    <lineage>
        <taxon>Eukaryota</taxon>
        <taxon>Metazoa</taxon>
        <taxon>Ecdysozoa</taxon>
        <taxon>Arthropoda</taxon>
        <taxon>Hexapoda</taxon>
        <taxon>Insecta</taxon>
        <taxon>Pterygota</taxon>
        <taxon>Neoptera</taxon>
        <taxon>Endopterygota</taxon>
        <taxon>Coleoptera</taxon>
        <taxon>Polyphaga</taxon>
        <taxon>Cucujiformia</taxon>
        <taxon>Tenebrionidae</taxon>
        <taxon>Tenebrio</taxon>
    </lineage>
</organism>
<evidence type="ECO:0000313" key="9">
    <source>
        <dbReference type="Proteomes" id="UP000719412"/>
    </source>
</evidence>
<dbReference type="PROSITE" id="PS00478">
    <property type="entry name" value="LIM_DOMAIN_1"/>
    <property type="match status" value="1"/>
</dbReference>
<dbReference type="GO" id="GO:0140297">
    <property type="term" value="F:DNA-binding transcription factor binding"/>
    <property type="evidence" value="ECO:0007669"/>
    <property type="project" value="TreeGrafter"/>
</dbReference>
<dbReference type="GO" id="GO:0046872">
    <property type="term" value="F:metal ion binding"/>
    <property type="evidence" value="ECO:0007669"/>
    <property type="project" value="UniProtKB-KW"/>
</dbReference>
<sequence>MSPSFDPRNPKTSPIPPPLMSIRLVIYAEHLRPVFSLPNNNAIIAAANVFRRDEVVAFGFGGARLGQVAQIANRRCMLGAVHCQKLTWTCQIAHQLSLDVSHAEQALPHVFGDEPRSGLLAMSQLHNVDNETSPIKARPDGPMMTMDVSKGEAAKTNSGQGPQECAGCCKTITERYLLKALDLYWHEDCLKCGCCDCRLGEVGSTLYTKANLILCKRDYLRLFGNTGYCAACSKVIPAFEMVMRARSNVYHLECFACQQCNHRLHLPSRWMQISATPEDTDSGDSRLLKYSTPVLLAISHYTSENCSLLTRDTFTARLLQEKRRGATCPLHSGSGRTRNNDGASCTGTSVDARTAQKQTGKEAGFAGTVVNVVSKPPRSPERLQTTNRKNNKRVLFSVGDRTRAGEQRVEVVVTPFSKLQRKRSARHILLNLGFIRLINILVTSRRADFHLTASIKSKSEHRDKPTIVYLIVKFMFVQIKSARRRYLVATKVDNQVQPLSPDRLGGTRFLPPPGVRSSSTPSTTPRPTHVRLTIDPGDRFGSFLISFGGQFQHGCSPLHIRPPGIPPRGKMLRSLSPHVQAQIPSTLIFRKRFCVGDRFYLCENKILCEYDYEERLVFANMAYNPPPLSHLKRQTSIPPVSRGPTDKTSRPLCTVLNRSGPGAVPCASPALADLTIPQLITWPHRFQPNLPNHLINGHRAPLPPTNGDLNNNMSGSGGQPPPNSMANQPFQTAGHLKNRPCRLTTSVDEQLRVSVTNLISGSVAANIKLSSTETVREYENDCRSDPFPVPDEQRWFSRKYSRPTLNNLKPPPDIFLFLDDLQEMFVT</sequence>
<dbReference type="FunFam" id="2.10.110.10:FF:000015">
    <property type="entry name" value="LIM domain only 3"/>
    <property type="match status" value="1"/>
</dbReference>